<reference evidence="3 4" key="1">
    <citation type="submission" date="2023-04" db="EMBL/GenBank/DDBJ databases">
        <title>The genome sequence of Polyangium sorediatum DSM14670.</title>
        <authorList>
            <person name="Zhang X."/>
        </authorList>
    </citation>
    <scope>NUCLEOTIDE SEQUENCE [LARGE SCALE GENOMIC DNA]</scope>
    <source>
        <strain evidence="3 4">DSM 14670</strain>
    </source>
</reference>
<dbReference type="Pfam" id="PF25390">
    <property type="entry name" value="WD40_RLD"/>
    <property type="match status" value="1"/>
</dbReference>
<dbReference type="RefSeq" id="WP_136972111.1">
    <property type="nucleotide sequence ID" value="NZ_JARZHI010000050.1"/>
</dbReference>
<dbReference type="SUPFAM" id="SSF50985">
    <property type="entry name" value="RCC1/BLIP-II"/>
    <property type="match status" value="1"/>
</dbReference>
<dbReference type="EMBL" id="JARZHI010000050">
    <property type="protein sequence ID" value="MDI1434976.1"/>
    <property type="molecule type" value="Genomic_DNA"/>
</dbReference>
<evidence type="ECO:0000256" key="1">
    <source>
        <dbReference type="ARBA" id="ARBA00022737"/>
    </source>
</evidence>
<evidence type="ECO:0000313" key="4">
    <source>
        <dbReference type="Proteomes" id="UP001160301"/>
    </source>
</evidence>
<name>A0ABT6P2Y7_9BACT</name>
<dbReference type="Pfam" id="PF01477">
    <property type="entry name" value="PLAT"/>
    <property type="match status" value="1"/>
</dbReference>
<keyword evidence="1" id="KW-0677">Repeat</keyword>
<dbReference type="Gene3D" id="2.60.60.20">
    <property type="entry name" value="PLAT/LH2 domain"/>
    <property type="match status" value="1"/>
</dbReference>
<keyword evidence="4" id="KW-1185">Reference proteome</keyword>
<dbReference type="InterPro" id="IPR051625">
    <property type="entry name" value="Signaling_Regulatory_Domain"/>
</dbReference>
<dbReference type="PROSITE" id="PS50012">
    <property type="entry name" value="RCC1_3"/>
    <property type="match status" value="7"/>
</dbReference>
<feature type="domain" description="PLAT" evidence="2">
    <location>
        <begin position="4"/>
        <end position="116"/>
    </location>
</feature>
<sequence length="494" mass="52195">MSTKRYTVTVITGTKQHADTRARAHITLEGALGATPEQNLAGDFGAGTTRRFPIESPDLGNLQTVTIRHDNTGDAPAWFLDKVLIKDEATGAEWIFRCGAWLSQDGGLSRTLTGELLKPGAEVTPTLSVDWAWGANNWKQADGDAEGLRNKPVTLSHLTDNGVRALASGGWHNLALMENGTMQAWGANNFGQLGDDTTTTPTKAVEVSHLSKLGLRAKAISAGTWQCLALLEDGTVRAWGRNDYGQLGIGSVGIHGAGEVVGLRGVKAIAAGGWHGLALLENGEIWAWGYDGNGQLGNATTTSTTSKPVPVKISDFGGAKVKAISAGWRHSLALLEDGTVWAWGQNNFGQVGNGTLSASIDTPVKVLNLTGVKAIAASTNADFDESYSMALREDGTVWVWGLNNWGQLGNRPTVGYSATPERAFDLTGVTAIAAGGWHALVLLRDGTVRTWGANNWGQLGDGTQLTTKDKLVQLAELTDIKAISAGGWHCVAAR</sequence>
<accession>A0ABT6P2Y7</accession>
<dbReference type="Proteomes" id="UP001160301">
    <property type="component" value="Unassembled WGS sequence"/>
</dbReference>
<proteinExistence type="predicted"/>
<dbReference type="InterPro" id="IPR036392">
    <property type="entry name" value="PLAT/LH2_dom_sf"/>
</dbReference>
<dbReference type="PROSITE" id="PS50095">
    <property type="entry name" value="PLAT"/>
    <property type="match status" value="1"/>
</dbReference>
<dbReference type="InterPro" id="IPR058923">
    <property type="entry name" value="RCC1-like_dom"/>
</dbReference>
<dbReference type="PANTHER" id="PTHR22872">
    <property type="entry name" value="BTK-BINDING PROTEIN-RELATED"/>
    <property type="match status" value="1"/>
</dbReference>
<dbReference type="InterPro" id="IPR009091">
    <property type="entry name" value="RCC1/BLIP-II"/>
</dbReference>
<evidence type="ECO:0000313" key="3">
    <source>
        <dbReference type="EMBL" id="MDI1434976.1"/>
    </source>
</evidence>
<dbReference type="Gene3D" id="2.130.10.30">
    <property type="entry name" value="Regulator of chromosome condensation 1/beta-lactamase-inhibitor protein II"/>
    <property type="match status" value="3"/>
</dbReference>
<dbReference type="InterPro" id="IPR000408">
    <property type="entry name" value="Reg_chr_condens"/>
</dbReference>
<comment type="caution">
    <text evidence="3">The sequence shown here is derived from an EMBL/GenBank/DDBJ whole genome shotgun (WGS) entry which is preliminary data.</text>
</comment>
<dbReference type="PRINTS" id="PR00633">
    <property type="entry name" value="RCCNDNSATION"/>
</dbReference>
<organism evidence="3 4">
    <name type="scientific">Polyangium sorediatum</name>
    <dbReference type="NCBI Taxonomy" id="889274"/>
    <lineage>
        <taxon>Bacteria</taxon>
        <taxon>Pseudomonadati</taxon>
        <taxon>Myxococcota</taxon>
        <taxon>Polyangia</taxon>
        <taxon>Polyangiales</taxon>
        <taxon>Polyangiaceae</taxon>
        <taxon>Polyangium</taxon>
    </lineage>
</organism>
<dbReference type="PROSITE" id="PS00626">
    <property type="entry name" value="RCC1_2"/>
    <property type="match status" value="3"/>
</dbReference>
<protein>
    <submittedName>
        <fullName evidence="3">PLAT/LH2 domain-containing protein</fullName>
    </submittedName>
</protein>
<dbReference type="SUPFAM" id="SSF49723">
    <property type="entry name" value="Lipase/lipooxygenase domain (PLAT/LH2 domain)"/>
    <property type="match status" value="1"/>
</dbReference>
<evidence type="ECO:0000259" key="2">
    <source>
        <dbReference type="PROSITE" id="PS50095"/>
    </source>
</evidence>
<dbReference type="SMART" id="SM00308">
    <property type="entry name" value="LH2"/>
    <property type="match status" value="1"/>
</dbReference>
<gene>
    <name evidence="3" type="ORF">QHF89_36070</name>
</gene>
<dbReference type="InterPro" id="IPR001024">
    <property type="entry name" value="PLAT/LH2_dom"/>
</dbReference>